<dbReference type="InterPro" id="IPR021215">
    <property type="entry name" value="DUF2752"/>
</dbReference>
<name>A0A4Q9H8D3_9SPHI</name>
<evidence type="ECO:0000256" key="1">
    <source>
        <dbReference type="SAM" id="Phobius"/>
    </source>
</evidence>
<dbReference type="RefSeq" id="WP_131031876.1">
    <property type="nucleotide sequence ID" value="NZ_SIXF01000028.1"/>
</dbReference>
<evidence type="ECO:0000313" key="2">
    <source>
        <dbReference type="EMBL" id="TBO40123.1"/>
    </source>
</evidence>
<keyword evidence="1" id="KW-1133">Transmembrane helix</keyword>
<sequence length="101" mass="11593">MKYIKSFPLELFFWVAALVLLATTTNGHEHHFTLCPLANLGFEDWCPGCGIGRSISHILHGEFTESFSEHWFGFPALLIIVYRIYTLIKNKNKFKISTTNT</sequence>
<comment type="caution">
    <text evidence="2">The sequence shown here is derived from an EMBL/GenBank/DDBJ whole genome shotgun (WGS) entry which is preliminary data.</text>
</comment>
<feature type="transmembrane region" description="Helical" evidence="1">
    <location>
        <begin position="71"/>
        <end position="88"/>
    </location>
</feature>
<dbReference type="AlphaFoldDB" id="A0A4Q9H8D3"/>
<dbReference type="Proteomes" id="UP000291819">
    <property type="component" value="Unassembled WGS sequence"/>
</dbReference>
<keyword evidence="1" id="KW-0812">Transmembrane</keyword>
<reference evidence="2 3" key="1">
    <citation type="submission" date="2019-02" db="EMBL/GenBank/DDBJ databases">
        <title>Pedobacter kyonggii whole genome sequence analysis.</title>
        <authorList>
            <person name="Dahal R.H."/>
        </authorList>
    </citation>
    <scope>NUCLEOTIDE SEQUENCE [LARGE SCALE GENOMIC DNA]</scope>
    <source>
        <strain evidence="2 3">K-4-11-1</strain>
    </source>
</reference>
<proteinExistence type="predicted"/>
<organism evidence="2 3">
    <name type="scientific">Pedobacter kyonggii</name>
    <dbReference type="NCBI Taxonomy" id="1926871"/>
    <lineage>
        <taxon>Bacteria</taxon>
        <taxon>Pseudomonadati</taxon>
        <taxon>Bacteroidota</taxon>
        <taxon>Sphingobacteriia</taxon>
        <taxon>Sphingobacteriales</taxon>
        <taxon>Sphingobacteriaceae</taxon>
        <taxon>Pedobacter</taxon>
    </lineage>
</organism>
<keyword evidence="3" id="KW-1185">Reference proteome</keyword>
<dbReference type="OrthoDB" id="1525013at2"/>
<dbReference type="Pfam" id="PF10825">
    <property type="entry name" value="DUF2752"/>
    <property type="match status" value="1"/>
</dbReference>
<evidence type="ECO:0000313" key="3">
    <source>
        <dbReference type="Proteomes" id="UP000291819"/>
    </source>
</evidence>
<gene>
    <name evidence="2" type="ORF">EYS08_20545</name>
</gene>
<accession>A0A4Q9H8D3</accession>
<protein>
    <submittedName>
        <fullName evidence="2">DUF2752 domain-containing protein</fullName>
    </submittedName>
</protein>
<keyword evidence="1" id="KW-0472">Membrane</keyword>
<dbReference type="EMBL" id="SIXF01000028">
    <property type="protein sequence ID" value="TBO40123.1"/>
    <property type="molecule type" value="Genomic_DNA"/>
</dbReference>